<keyword evidence="4" id="KW-1185">Reference proteome</keyword>
<dbReference type="InterPro" id="IPR054353">
    <property type="entry name" value="IstA-like_C"/>
</dbReference>
<comment type="similarity">
    <text evidence="1">Belongs to the transposase IS21/IS408/IS1162 family.</text>
</comment>
<name>A0A315ZWI3_9BACT</name>
<dbReference type="PANTHER" id="PTHR35004:SF8">
    <property type="entry name" value="TRANSPOSASE RV3428C-RELATED"/>
    <property type="match status" value="1"/>
</dbReference>
<organism evidence="3 4">
    <name type="scientific">Dyadobacter jejuensis</name>
    <dbReference type="NCBI Taxonomy" id="1082580"/>
    <lineage>
        <taxon>Bacteria</taxon>
        <taxon>Pseudomonadati</taxon>
        <taxon>Bacteroidota</taxon>
        <taxon>Cytophagia</taxon>
        <taxon>Cytophagales</taxon>
        <taxon>Spirosomataceae</taxon>
        <taxon>Dyadobacter</taxon>
    </lineage>
</organism>
<dbReference type="EMBL" id="QGDT01000044">
    <property type="protein sequence ID" value="PWJ49905.1"/>
    <property type="molecule type" value="Genomic_DNA"/>
</dbReference>
<gene>
    <name evidence="3" type="ORF">CLV98_1441</name>
</gene>
<proteinExistence type="inferred from homology"/>
<dbReference type="PROSITE" id="PS50994">
    <property type="entry name" value="INTEGRASE"/>
    <property type="match status" value="1"/>
</dbReference>
<sequence>MAGKPKPMSQIKQLIILRNQGKGIKTIARLLSMSKNTVKTYLIKLDKLVINPECSDVVSNLLKLEEPELYAYFHPGNPAYKDDRYEHFKSKIAYFFKQLKLIGVSRQILWEEYKQAYSQGYCYSQFCYHLDQCEPTKRKTSSVLLHQPAEKLFIDFAGKTISYIDASTGEIVECQLFVACLPYSDYAFAIAVRSQSLPDFLFALTRCLEHLGGAPKTIVPDNLKSAVTKTDRYEPEINQTLLDFANHYATTVTPARVRKPQDKALVENQVKILYSRVYAKLRNIQFFSLNSLNESIALMVEKHNQTRMQQKAYCREEKFLSQEKLLLTKLPEEHFELRHYAVLTVAKNNHIYLARDKHYYSVPFRLMGEKVKVVYTRSMLSVYHDGKKVAAHPRSSKLGAYSTNKEHLCSHHQHYRDRSPDYYRDLARKRSKEFYEYVTLLFQQNIYPEQLYRTCDGLLALSRKTTQEKFNMACKIAIENRICSYRFVKKMLENNTVYLQQKEVPKPLPKHGNVRGKDYYHK</sequence>
<dbReference type="OrthoDB" id="3193769at2"/>
<accession>A0A315ZWI3</accession>
<dbReference type="Pfam" id="PF22483">
    <property type="entry name" value="Mu-transpos_C_2"/>
    <property type="match status" value="1"/>
</dbReference>
<protein>
    <submittedName>
        <fullName evidence="3">Transposase</fullName>
    </submittedName>
</protein>
<dbReference type="PANTHER" id="PTHR35004">
    <property type="entry name" value="TRANSPOSASE RV3428C-RELATED"/>
    <property type="match status" value="1"/>
</dbReference>
<evidence type="ECO:0000259" key="2">
    <source>
        <dbReference type="PROSITE" id="PS50994"/>
    </source>
</evidence>
<dbReference type="Proteomes" id="UP000245880">
    <property type="component" value="Unassembled WGS sequence"/>
</dbReference>
<dbReference type="GO" id="GO:0015074">
    <property type="term" value="P:DNA integration"/>
    <property type="evidence" value="ECO:0007669"/>
    <property type="project" value="InterPro"/>
</dbReference>
<evidence type="ECO:0000256" key="1">
    <source>
        <dbReference type="ARBA" id="ARBA00009277"/>
    </source>
</evidence>
<dbReference type="Gene3D" id="3.30.420.10">
    <property type="entry name" value="Ribonuclease H-like superfamily/Ribonuclease H"/>
    <property type="match status" value="1"/>
</dbReference>
<dbReference type="AlphaFoldDB" id="A0A315ZWI3"/>
<feature type="domain" description="Integrase catalytic" evidence="2">
    <location>
        <begin position="144"/>
        <end position="324"/>
    </location>
</feature>
<comment type="caution">
    <text evidence="3">The sequence shown here is derived from an EMBL/GenBank/DDBJ whole genome shotgun (WGS) entry which is preliminary data.</text>
</comment>
<evidence type="ECO:0000313" key="4">
    <source>
        <dbReference type="Proteomes" id="UP000245880"/>
    </source>
</evidence>
<dbReference type="NCBIfam" id="NF033546">
    <property type="entry name" value="transpos_IS21"/>
    <property type="match status" value="1"/>
</dbReference>
<dbReference type="GO" id="GO:0003676">
    <property type="term" value="F:nucleic acid binding"/>
    <property type="evidence" value="ECO:0007669"/>
    <property type="project" value="InterPro"/>
</dbReference>
<dbReference type="InterPro" id="IPR001584">
    <property type="entry name" value="Integrase_cat-core"/>
</dbReference>
<dbReference type="InterPro" id="IPR036397">
    <property type="entry name" value="RNaseH_sf"/>
</dbReference>
<evidence type="ECO:0000313" key="3">
    <source>
        <dbReference type="EMBL" id="PWJ49905.1"/>
    </source>
</evidence>
<dbReference type="InterPro" id="IPR012337">
    <property type="entry name" value="RNaseH-like_sf"/>
</dbReference>
<dbReference type="SUPFAM" id="SSF53098">
    <property type="entry name" value="Ribonuclease H-like"/>
    <property type="match status" value="1"/>
</dbReference>
<reference evidence="3 4" key="1">
    <citation type="submission" date="2018-03" db="EMBL/GenBank/DDBJ databases">
        <title>Genomic Encyclopedia of Archaeal and Bacterial Type Strains, Phase II (KMG-II): from individual species to whole genera.</title>
        <authorList>
            <person name="Goeker M."/>
        </authorList>
    </citation>
    <scope>NUCLEOTIDE SEQUENCE [LARGE SCALE GENOMIC DNA]</scope>
    <source>
        <strain evidence="3 4">DSM 100346</strain>
    </source>
</reference>